<reference evidence="2 3" key="1">
    <citation type="submission" date="2024-09" db="EMBL/GenBank/DDBJ databases">
        <title>Chromosome-scale assembly of Riccia sorocarpa.</title>
        <authorList>
            <person name="Paukszto L."/>
        </authorList>
    </citation>
    <scope>NUCLEOTIDE SEQUENCE [LARGE SCALE GENOMIC DNA]</scope>
    <source>
        <strain evidence="2">LP-2024</strain>
        <tissue evidence="2">Aerial parts of the thallus</tissue>
    </source>
</reference>
<feature type="region of interest" description="Disordered" evidence="1">
    <location>
        <begin position="142"/>
        <end position="166"/>
    </location>
</feature>
<keyword evidence="3" id="KW-1185">Reference proteome</keyword>
<comment type="caution">
    <text evidence="2">The sequence shown here is derived from an EMBL/GenBank/DDBJ whole genome shotgun (WGS) entry which is preliminary data.</text>
</comment>
<protein>
    <submittedName>
        <fullName evidence="2">Uncharacterized protein</fullName>
    </submittedName>
</protein>
<proteinExistence type="predicted"/>
<evidence type="ECO:0000313" key="3">
    <source>
        <dbReference type="Proteomes" id="UP001633002"/>
    </source>
</evidence>
<feature type="region of interest" description="Disordered" evidence="1">
    <location>
        <begin position="228"/>
        <end position="259"/>
    </location>
</feature>
<feature type="compositionally biased region" description="Basic and acidic residues" evidence="1">
    <location>
        <begin position="392"/>
        <end position="410"/>
    </location>
</feature>
<feature type="region of interest" description="Disordered" evidence="1">
    <location>
        <begin position="392"/>
        <end position="431"/>
    </location>
</feature>
<evidence type="ECO:0000313" key="2">
    <source>
        <dbReference type="EMBL" id="KAL3701239.1"/>
    </source>
</evidence>
<organism evidence="2 3">
    <name type="scientific">Riccia sorocarpa</name>
    <dbReference type="NCBI Taxonomy" id="122646"/>
    <lineage>
        <taxon>Eukaryota</taxon>
        <taxon>Viridiplantae</taxon>
        <taxon>Streptophyta</taxon>
        <taxon>Embryophyta</taxon>
        <taxon>Marchantiophyta</taxon>
        <taxon>Marchantiopsida</taxon>
        <taxon>Marchantiidae</taxon>
        <taxon>Marchantiales</taxon>
        <taxon>Ricciaceae</taxon>
        <taxon>Riccia</taxon>
    </lineage>
</organism>
<dbReference type="Proteomes" id="UP001633002">
    <property type="component" value="Unassembled WGS sequence"/>
</dbReference>
<dbReference type="AlphaFoldDB" id="A0ABD3II83"/>
<feature type="compositionally biased region" description="Basic and acidic residues" evidence="1">
    <location>
        <begin position="144"/>
        <end position="153"/>
    </location>
</feature>
<gene>
    <name evidence="2" type="ORF">R1sor_019261</name>
</gene>
<evidence type="ECO:0000256" key="1">
    <source>
        <dbReference type="SAM" id="MobiDB-lite"/>
    </source>
</evidence>
<name>A0ABD3II83_9MARC</name>
<accession>A0ABD3II83</accession>
<dbReference type="EMBL" id="JBJQOH010000001">
    <property type="protein sequence ID" value="KAL3701239.1"/>
    <property type="molecule type" value="Genomic_DNA"/>
</dbReference>
<sequence length="597" mass="65586">MPTCQYHPSEPADRVCAPCLVSKLNSVSRRGSGIHRFVDHSSAGYYGSAAYYPDDDDLPNFSLHGIGFELEKRPGGAITATAAAAASSMLLRSDSHKESSSHRESTSSANAFFSCGSEISNRMSVDAHSDVDVKFVQAAATPGRKSDSRKCSRVEQSGLGATTTTTALVTSSYDPASGNEPSYPSAVPFNPPPYGVQSSWGSCPPWASCPASNVDIFLPCHHQSHLKHHRHAHPAASIPVPQHHHHSCPQPHAAQNQPQLSDRLCMSGVVRETDIKYTKPCISYFGGQRLAKTNVELRCDRNHTSGICLKTPVWKFKLFSRPSSVWRLKGSKVSPSKRDVDMEARGGRGSNKEVLAAGSAAPPVLRHNGNAQPDDSVRLWCPSPMVNFKERSFRWGKSDKGSASGRRSDGLEPQAMQAQEKHDQQGQSPRSGMFQRLYEFIHRRRTIGNRSETESNSSWHTAAFKAREVPPHRTRYDEEQAQLAANILSWMDGAADVAELPPQQEESLPASCSSMAAKTEKIPRLPDVAVNRNRRVGTAGRNADPGARDFGAMRYTRGNWHCPMLNRELDVETGEALLGSEPGTIMTNLEWYRYRCI</sequence>